<sequence length="132" mass="15001">MCPVSRWPLLFQLAGRSCHHLEAPCFCSCKILPLLLQRRTTEKPICSRLSPPRDTPPTSAPICQMSSLAFPLSIEMRLALLSCLSVTGNELWNNRQLLKTRFVSQRDLSRAENCLPNGVWVNCNFYLESMSF</sequence>
<evidence type="ECO:0000313" key="1">
    <source>
        <dbReference type="EMBL" id="KAJ8369875.1"/>
    </source>
</evidence>
<gene>
    <name evidence="1" type="ORF">SKAU_G00099030</name>
</gene>
<organism evidence="1 2">
    <name type="scientific">Synaphobranchus kaupii</name>
    <name type="common">Kaup's arrowtooth eel</name>
    <dbReference type="NCBI Taxonomy" id="118154"/>
    <lineage>
        <taxon>Eukaryota</taxon>
        <taxon>Metazoa</taxon>
        <taxon>Chordata</taxon>
        <taxon>Craniata</taxon>
        <taxon>Vertebrata</taxon>
        <taxon>Euteleostomi</taxon>
        <taxon>Actinopterygii</taxon>
        <taxon>Neopterygii</taxon>
        <taxon>Teleostei</taxon>
        <taxon>Anguilliformes</taxon>
        <taxon>Synaphobranchidae</taxon>
        <taxon>Synaphobranchus</taxon>
    </lineage>
</organism>
<dbReference type="AlphaFoldDB" id="A0A9Q1FY60"/>
<protein>
    <submittedName>
        <fullName evidence="1">Uncharacterized protein</fullName>
    </submittedName>
</protein>
<comment type="caution">
    <text evidence="1">The sequence shown here is derived from an EMBL/GenBank/DDBJ whole genome shotgun (WGS) entry which is preliminary data.</text>
</comment>
<dbReference type="Proteomes" id="UP001152622">
    <property type="component" value="Chromosome 3"/>
</dbReference>
<dbReference type="EMBL" id="JAINUF010000003">
    <property type="protein sequence ID" value="KAJ8369875.1"/>
    <property type="molecule type" value="Genomic_DNA"/>
</dbReference>
<reference evidence="1" key="1">
    <citation type="journal article" date="2023" name="Science">
        <title>Genome structures resolve the early diversification of teleost fishes.</title>
        <authorList>
            <person name="Parey E."/>
            <person name="Louis A."/>
            <person name="Montfort J."/>
            <person name="Bouchez O."/>
            <person name="Roques C."/>
            <person name="Iampietro C."/>
            <person name="Lluch J."/>
            <person name="Castinel A."/>
            <person name="Donnadieu C."/>
            <person name="Desvignes T."/>
            <person name="Floi Bucao C."/>
            <person name="Jouanno E."/>
            <person name="Wen M."/>
            <person name="Mejri S."/>
            <person name="Dirks R."/>
            <person name="Jansen H."/>
            <person name="Henkel C."/>
            <person name="Chen W.J."/>
            <person name="Zahm M."/>
            <person name="Cabau C."/>
            <person name="Klopp C."/>
            <person name="Thompson A.W."/>
            <person name="Robinson-Rechavi M."/>
            <person name="Braasch I."/>
            <person name="Lecointre G."/>
            <person name="Bobe J."/>
            <person name="Postlethwait J.H."/>
            <person name="Berthelot C."/>
            <person name="Roest Crollius H."/>
            <person name="Guiguen Y."/>
        </authorList>
    </citation>
    <scope>NUCLEOTIDE SEQUENCE</scope>
    <source>
        <strain evidence="1">WJC10195</strain>
    </source>
</reference>
<proteinExistence type="predicted"/>
<evidence type="ECO:0000313" key="2">
    <source>
        <dbReference type="Proteomes" id="UP001152622"/>
    </source>
</evidence>
<name>A0A9Q1FY60_SYNKA</name>
<accession>A0A9Q1FY60</accession>
<keyword evidence="2" id="KW-1185">Reference proteome</keyword>